<dbReference type="EMBL" id="BK016165">
    <property type="protein sequence ID" value="DAF99406.1"/>
    <property type="molecule type" value="Genomic_DNA"/>
</dbReference>
<proteinExistence type="predicted"/>
<sequence>MKRTAVAIDVADEKLDAQALRVRAVEEYGVRLVLNPNYADRMVLVFSDAPTPTLCAALKSFGVTAATPESLCDVLCDPDADPAASAKKRLNAMFREFKSNPLYSVSLRGKDPADPGKLRRKLRAKRFKEDFYESLAGFIAENPGLTYRDYWDADRRPYEKQWPEYRAAVRRVKEMKR</sequence>
<evidence type="ECO:0000313" key="1">
    <source>
        <dbReference type="EMBL" id="DAF99406.1"/>
    </source>
</evidence>
<protein>
    <submittedName>
        <fullName evidence="1">Uncharacterized protein</fullName>
    </submittedName>
</protein>
<reference evidence="1" key="1">
    <citation type="journal article" date="2021" name="Proc. Natl. Acad. Sci. U.S.A.">
        <title>A Catalog of Tens of Thousands of Viruses from Human Metagenomes Reveals Hidden Associations with Chronic Diseases.</title>
        <authorList>
            <person name="Tisza M.J."/>
            <person name="Buck C.B."/>
        </authorList>
    </citation>
    <scope>NUCLEOTIDE SEQUENCE</scope>
    <source>
        <strain evidence="1">CtjKY6</strain>
    </source>
</reference>
<accession>A0A8S5UYI5</accession>
<organism evidence="1">
    <name type="scientific">Siphoviridae sp. ctjKY6</name>
    <dbReference type="NCBI Taxonomy" id="2825631"/>
    <lineage>
        <taxon>Viruses</taxon>
        <taxon>Duplodnaviria</taxon>
        <taxon>Heunggongvirae</taxon>
        <taxon>Uroviricota</taxon>
        <taxon>Caudoviricetes</taxon>
    </lineage>
</organism>
<name>A0A8S5UYI5_9CAUD</name>